<name>A0A5D4J6A2_9ACTN</name>
<protein>
    <submittedName>
        <fullName evidence="1">Uncharacterized protein</fullName>
    </submittedName>
</protein>
<dbReference type="RefSeq" id="WP_109196347.1">
    <property type="nucleotide sequence ID" value="NZ_VSZQ01000109.1"/>
</dbReference>
<reference evidence="1 2" key="1">
    <citation type="submission" date="2019-08" db="EMBL/GenBank/DDBJ databases">
        <title>Draft genome for granaticin producer strain Streptomyces parvus C05.</title>
        <authorList>
            <person name="Gonzalez-Pimentel J.L."/>
        </authorList>
    </citation>
    <scope>NUCLEOTIDE SEQUENCE [LARGE SCALE GENOMIC DNA]</scope>
    <source>
        <strain evidence="1 2">C05</strain>
    </source>
</reference>
<dbReference type="AlphaFoldDB" id="A0A5D4J6A2"/>
<proteinExistence type="predicted"/>
<organism evidence="1 2">
    <name type="scientific">Streptomyces parvus</name>
    <dbReference type="NCBI Taxonomy" id="66428"/>
    <lineage>
        <taxon>Bacteria</taxon>
        <taxon>Bacillati</taxon>
        <taxon>Actinomycetota</taxon>
        <taxon>Actinomycetes</taxon>
        <taxon>Kitasatosporales</taxon>
        <taxon>Streptomycetaceae</taxon>
        <taxon>Streptomyces</taxon>
    </lineage>
</organism>
<keyword evidence="2" id="KW-1185">Reference proteome</keyword>
<evidence type="ECO:0000313" key="2">
    <source>
        <dbReference type="Proteomes" id="UP000323242"/>
    </source>
</evidence>
<sequence length="175" mass="18480">MTSRAGEPFDLGRASAEVGELLTVPLPATGPTTASGDPATGEWTVTQGPGFRIVPLWEGDPMTGVYAPEWSDAEEAAEARLSSLAEELDHRLGPHTEVPLHVPLLRWQGGSAVDPLFEALFRQDLYGDLVVWGPVGADGRRLALTLGRSDGDQPLVMAALVSDRAVAASEESPSP</sequence>
<gene>
    <name evidence="1" type="ORF">FY004_20515</name>
</gene>
<evidence type="ECO:0000313" key="1">
    <source>
        <dbReference type="EMBL" id="TYR59769.1"/>
    </source>
</evidence>
<dbReference type="EMBL" id="VSZQ01000109">
    <property type="protein sequence ID" value="TYR59769.1"/>
    <property type="molecule type" value="Genomic_DNA"/>
</dbReference>
<comment type="caution">
    <text evidence="1">The sequence shown here is derived from an EMBL/GenBank/DDBJ whole genome shotgun (WGS) entry which is preliminary data.</text>
</comment>
<accession>A0A5D4J6A2</accession>
<dbReference type="Proteomes" id="UP000323242">
    <property type="component" value="Unassembled WGS sequence"/>
</dbReference>